<dbReference type="InterPro" id="IPR008719">
    <property type="entry name" value="N2O_reductase_NosL"/>
</dbReference>
<evidence type="ECO:0000313" key="2">
    <source>
        <dbReference type="EMBL" id="SLN61043.1"/>
    </source>
</evidence>
<feature type="chain" id="PRO_5012396191" evidence="1">
    <location>
        <begin position="23"/>
        <end position="175"/>
    </location>
</feature>
<dbReference type="Proteomes" id="UP000193200">
    <property type="component" value="Unassembled WGS sequence"/>
</dbReference>
<feature type="signal peptide" evidence="1">
    <location>
        <begin position="1"/>
        <end position="22"/>
    </location>
</feature>
<dbReference type="PANTHER" id="PTHR41247:SF1">
    <property type="entry name" value="HTH-TYPE TRANSCRIPTIONAL REPRESSOR YCNK"/>
    <property type="match status" value="1"/>
</dbReference>
<gene>
    <name evidence="2" type="ORF">OCH7691_02700</name>
</gene>
<accession>A0A1Y5TID5</accession>
<proteinExistence type="predicted"/>
<dbReference type="OrthoDB" id="7354657at2"/>
<dbReference type="EMBL" id="FWFR01000002">
    <property type="protein sequence ID" value="SLN61043.1"/>
    <property type="molecule type" value="Genomic_DNA"/>
</dbReference>
<keyword evidence="3" id="KW-1185">Reference proteome</keyword>
<dbReference type="Gene3D" id="3.30.70.2060">
    <property type="match status" value="1"/>
</dbReference>
<dbReference type="AlphaFoldDB" id="A0A1Y5TID5"/>
<dbReference type="InParanoid" id="A0A1Y5TID5"/>
<sequence length="175" mass="18160">MIRLAVLLALILLAAGCRDETAATRPPAVTLDADALGHFCQMNLVEHPGPKAQIHLAGIAHPIFFSQVRDAIAYLRMPEQSAGIRAIYVNDMAAAPSWNEPGRDNWIAAEGAFFVIGSNRVGGMGAPEIVPFGSRAGADAFAARFGGHVAGLTDIPDEAVLAPVEIGAAPAPAEG</sequence>
<keyword evidence="1" id="KW-0732">Signal</keyword>
<evidence type="ECO:0000313" key="3">
    <source>
        <dbReference type="Proteomes" id="UP000193200"/>
    </source>
</evidence>
<evidence type="ECO:0000256" key="1">
    <source>
        <dbReference type="SAM" id="SignalP"/>
    </source>
</evidence>
<dbReference type="RefSeq" id="WP_085884024.1">
    <property type="nucleotide sequence ID" value="NZ_FWFR01000002.1"/>
</dbReference>
<dbReference type="PROSITE" id="PS51257">
    <property type="entry name" value="PROKAR_LIPOPROTEIN"/>
    <property type="match status" value="1"/>
</dbReference>
<dbReference type="Gene3D" id="3.30.70.2050">
    <property type="match status" value="1"/>
</dbReference>
<dbReference type="PANTHER" id="PTHR41247">
    <property type="entry name" value="HTH-TYPE TRANSCRIPTIONAL REPRESSOR YCNK"/>
    <property type="match status" value="1"/>
</dbReference>
<organism evidence="2 3">
    <name type="scientific">Oceanibacterium hippocampi</name>
    <dbReference type="NCBI Taxonomy" id="745714"/>
    <lineage>
        <taxon>Bacteria</taxon>
        <taxon>Pseudomonadati</taxon>
        <taxon>Pseudomonadota</taxon>
        <taxon>Alphaproteobacteria</taxon>
        <taxon>Sneathiellales</taxon>
        <taxon>Sneathiellaceae</taxon>
        <taxon>Oceanibacterium</taxon>
    </lineage>
</organism>
<dbReference type="Pfam" id="PF05573">
    <property type="entry name" value="NosL"/>
    <property type="match status" value="1"/>
</dbReference>
<dbReference type="SUPFAM" id="SSF160387">
    <property type="entry name" value="NosL/MerB-like"/>
    <property type="match status" value="1"/>
</dbReference>
<protein>
    <submittedName>
        <fullName evidence="2">NosL</fullName>
    </submittedName>
</protein>
<reference evidence="2 3" key="1">
    <citation type="submission" date="2017-03" db="EMBL/GenBank/DDBJ databases">
        <authorList>
            <person name="Afonso C.L."/>
            <person name="Miller P.J."/>
            <person name="Scott M.A."/>
            <person name="Spackman E."/>
            <person name="Goraichik I."/>
            <person name="Dimitrov K.M."/>
            <person name="Suarez D.L."/>
            <person name="Swayne D.E."/>
        </authorList>
    </citation>
    <scope>NUCLEOTIDE SEQUENCE [LARGE SCALE GENOMIC DNA]</scope>
    <source>
        <strain evidence="2 3">CECT 7691</strain>
    </source>
</reference>
<name>A0A1Y5TID5_9PROT</name>